<reference evidence="2 3" key="1">
    <citation type="submission" date="2016-01" db="EMBL/GenBank/DDBJ databases">
        <title>Genome sequencing of Roseivirga echinicomitans KMM 6058.</title>
        <authorList>
            <person name="Selvaratnam C."/>
            <person name="Thevarajoo S."/>
            <person name="Goh K.M."/>
            <person name="Ee R."/>
            <person name="Chan K.-G."/>
            <person name="Chong C.S."/>
        </authorList>
    </citation>
    <scope>NUCLEOTIDE SEQUENCE [LARGE SCALE GENOMIC DNA]</scope>
    <source>
        <strain evidence="2 3">KMM 6058</strain>
    </source>
</reference>
<feature type="region of interest" description="Disordered" evidence="1">
    <location>
        <begin position="1"/>
        <end position="24"/>
    </location>
</feature>
<proteinExistence type="predicted"/>
<dbReference type="OrthoDB" id="983051at2"/>
<feature type="region of interest" description="Disordered" evidence="1">
    <location>
        <begin position="41"/>
        <end position="94"/>
    </location>
</feature>
<name>A0A150XV78_9BACT</name>
<dbReference type="AlphaFoldDB" id="A0A150XV78"/>
<evidence type="ECO:0000313" key="2">
    <source>
        <dbReference type="EMBL" id="KYG82669.1"/>
    </source>
</evidence>
<dbReference type="STRING" id="296218.AWN68_12820"/>
<feature type="compositionally biased region" description="Basic residues" evidence="1">
    <location>
        <begin position="1"/>
        <end position="15"/>
    </location>
</feature>
<sequence>MGITRLKRKARRNKQRSADRVNKIKQLTSTPVIANIDKEELKASFETAPKAEAKPKAKKEEVEKPAAEKAPKAEKVEKAPKAKKAPKTEKKTEE</sequence>
<evidence type="ECO:0000256" key="1">
    <source>
        <dbReference type="SAM" id="MobiDB-lite"/>
    </source>
</evidence>
<dbReference type="EMBL" id="LRDB01000002">
    <property type="protein sequence ID" value="KYG82669.1"/>
    <property type="molecule type" value="Genomic_DNA"/>
</dbReference>
<dbReference type="RefSeq" id="WP_068411621.1">
    <property type="nucleotide sequence ID" value="NZ_LRDB01000002.1"/>
</dbReference>
<dbReference type="Proteomes" id="UP000075615">
    <property type="component" value="Unassembled WGS sequence"/>
</dbReference>
<gene>
    <name evidence="2" type="ORF">AWN68_12820</name>
</gene>
<keyword evidence="3" id="KW-1185">Reference proteome</keyword>
<comment type="caution">
    <text evidence="2">The sequence shown here is derived from an EMBL/GenBank/DDBJ whole genome shotgun (WGS) entry which is preliminary data.</text>
</comment>
<organism evidence="2 3">
    <name type="scientific">Roseivirga echinicomitans</name>
    <dbReference type="NCBI Taxonomy" id="296218"/>
    <lineage>
        <taxon>Bacteria</taxon>
        <taxon>Pseudomonadati</taxon>
        <taxon>Bacteroidota</taxon>
        <taxon>Cytophagia</taxon>
        <taxon>Cytophagales</taxon>
        <taxon>Roseivirgaceae</taxon>
        <taxon>Roseivirga</taxon>
    </lineage>
</organism>
<accession>A0A150XV78</accession>
<evidence type="ECO:0000313" key="3">
    <source>
        <dbReference type="Proteomes" id="UP000075615"/>
    </source>
</evidence>
<protein>
    <submittedName>
        <fullName evidence="2">Uncharacterized protein</fullName>
    </submittedName>
</protein>